<name>A0A316A9K9_9ACTN</name>
<keyword evidence="3" id="KW-0804">Transcription</keyword>
<dbReference type="InterPro" id="IPR050204">
    <property type="entry name" value="AraC_XylS_family_regulators"/>
</dbReference>
<dbReference type="InterPro" id="IPR018060">
    <property type="entry name" value="HTH_AraC"/>
</dbReference>
<dbReference type="RefSeq" id="WP_170131458.1">
    <property type="nucleotide sequence ID" value="NZ_QGDQ01000012.1"/>
</dbReference>
<dbReference type="EMBL" id="QGDQ01000012">
    <property type="protein sequence ID" value="PWJ53554.1"/>
    <property type="molecule type" value="Genomic_DNA"/>
</dbReference>
<sequence length="344" mass="36194">MNVLTPRLAAHRLLATTDLDEAREGVAGELCPHDLFPRGRWAHDDDERGRGGFSLRHHRAPFAEVALHWIDYGSDVEVRVAGMPFWLVQVPLAGAASVDDGGGGRGTRRGVAVVGSALVCGPGSPWRMRYAPGTPRVMLQVPSALVHRRREMAGLAGLAGRATAGAGIAPVLDLTTGAGAAFRRLLDVALDDVEALGSAGPVPLATRSLAVALVDSLISAQHAASGGEEPGALRAAANRSCVARAVRYVEEHCDEPLTTADIAAAVGVGVRALQAGYAQHLGETPMAHLRTVRLHRVREDLSAGAAESVTEAAARWGLTHLGRLSVQYREAFGESPSATLRRTR</sequence>
<dbReference type="InterPro" id="IPR035418">
    <property type="entry name" value="AraC-bd_2"/>
</dbReference>
<dbReference type="PROSITE" id="PS01124">
    <property type="entry name" value="HTH_ARAC_FAMILY_2"/>
    <property type="match status" value="1"/>
</dbReference>
<dbReference type="Gene3D" id="1.10.10.60">
    <property type="entry name" value="Homeodomain-like"/>
    <property type="match status" value="1"/>
</dbReference>
<keyword evidence="2" id="KW-0238">DNA-binding</keyword>
<gene>
    <name evidence="5" type="ORF">BXY45_112128</name>
</gene>
<reference evidence="5 6" key="1">
    <citation type="submission" date="2018-03" db="EMBL/GenBank/DDBJ databases">
        <title>Genomic Encyclopedia of Archaeal and Bacterial Type Strains, Phase II (KMG-II): from individual species to whole genera.</title>
        <authorList>
            <person name="Goeker M."/>
        </authorList>
    </citation>
    <scope>NUCLEOTIDE SEQUENCE [LARGE SCALE GENOMIC DNA]</scope>
    <source>
        <strain evidence="5 6">DSM 44889</strain>
    </source>
</reference>
<comment type="caution">
    <text evidence="5">The sequence shown here is derived from an EMBL/GenBank/DDBJ whole genome shotgun (WGS) entry which is preliminary data.</text>
</comment>
<protein>
    <submittedName>
        <fullName evidence="5">AraC family transcriptional regulator</fullName>
    </submittedName>
</protein>
<evidence type="ECO:0000256" key="3">
    <source>
        <dbReference type="ARBA" id="ARBA00023163"/>
    </source>
</evidence>
<proteinExistence type="predicted"/>
<dbReference type="GO" id="GO:0003700">
    <property type="term" value="F:DNA-binding transcription factor activity"/>
    <property type="evidence" value="ECO:0007669"/>
    <property type="project" value="InterPro"/>
</dbReference>
<dbReference type="InterPro" id="IPR009057">
    <property type="entry name" value="Homeodomain-like_sf"/>
</dbReference>
<dbReference type="GO" id="GO:0043565">
    <property type="term" value="F:sequence-specific DNA binding"/>
    <property type="evidence" value="ECO:0007669"/>
    <property type="project" value="InterPro"/>
</dbReference>
<feature type="domain" description="HTH araC/xylS-type" evidence="4">
    <location>
        <begin position="243"/>
        <end position="342"/>
    </location>
</feature>
<dbReference type="Pfam" id="PF14525">
    <property type="entry name" value="AraC_binding_2"/>
    <property type="match status" value="1"/>
</dbReference>
<dbReference type="SUPFAM" id="SSF46689">
    <property type="entry name" value="Homeodomain-like"/>
    <property type="match status" value="1"/>
</dbReference>
<evidence type="ECO:0000313" key="5">
    <source>
        <dbReference type="EMBL" id="PWJ53554.1"/>
    </source>
</evidence>
<evidence type="ECO:0000259" key="4">
    <source>
        <dbReference type="PROSITE" id="PS01124"/>
    </source>
</evidence>
<dbReference type="SMART" id="SM00342">
    <property type="entry name" value="HTH_ARAC"/>
    <property type="match status" value="1"/>
</dbReference>
<dbReference type="PANTHER" id="PTHR46796">
    <property type="entry name" value="HTH-TYPE TRANSCRIPTIONAL ACTIVATOR RHAS-RELATED"/>
    <property type="match status" value="1"/>
</dbReference>
<dbReference type="PROSITE" id="PS00041">
    <property type="entry name" value="HTH_ARAC_FAMILY_1"/>
    <property type="match status" value="1"/>
</dbReference>
<dbReference type="InterPro" id="IPR018062">
    <property type="entry name" value="HTH_AraC-typ_CS"/>
</dbReference>
<dbReference type="Proteomes" id="UP000245469">
    <property type="component" value="Unassembled WGS sequence"/>
</dbReference>
<organism evidence="5 6">
    <name type="scientific">Quadrisphaera granulorum</name>
    <dbReference type="NCBI Taxonomy" id="317664"/>
    <lineage>
        <taxon>Bacteria</taxon>
        <taxon>Bacillati</taxon>
        <taxon>Actinomycetota</taxon>
        <taxon>Actinomycetes</taxon>
        <taxon>Kineosporiales</taxon>
        <taxon>Kineosporiaceae</taxon>
        <taxon>Quadrisphaera</taxon>
    </lineage>
</organism>
<evidence type="ECO:0000313" key="6">
    <source>
        <dbReference type="Proteomes" id="UP000245469"/>
    </source>
</evidence>
<dbReference type="PANTHER" id="PTHR46796:SF12">
    <property type="entry name" value="HTH-TYPE DNA-BINDING TRANSCRIPTIONAL ACTIVATOR EUTR"/>
    <property type="match status" value="1"/>
</dbReference>
<accession>A0A316A9K9</accession>
<evidence type="ECO:0000256" key="1">
    <source>
        <dbReference type="ARBA" id="ARBA00023015"/>
    </source>
</evidence>
<keyword evidence="6" id="KW-1185">Reference proteome</keyword>
<evidence type="ECO:0000256" key="2">
    <source>
        <dbReference type="ARBA" id="ARBA00023125"/>
    </source>
</evidence>
<keyword evidence="1" id="KW-0805">Transcription regulation</keyword>
<dbReference type="Pfam" id="PF12833">
    <property type="entry name" value="HTH_18"/>
    <property type="match status" value="1"/>
</dbReference>
<dbReference type="AlphaFoldDB" id="A0A316A9K9"/>